<gene>
    <name evidence="1" type="ORF">LMG26411_04683</name>
</gene>
<evidence type="ECO:0000313" key="2">
    <source>
        <dbReference type="Proteomes" id="UP000672657"/>
    </source>
</evidence>
<keyword evidence="2" id="KW-1185">Reference proteome</keyword>
<proteinExistence type="predicted"/>
<accession>A0ABM8TMC3</accession>
<comment type="caution">
    <text evidence="1">The sequence shown here is derived from an EMBL/GenBank/DDBJ whole genome shotgun (WGS) entry which is preliminary data.</text>
</comment>
<evidence type="ECO:0000313" key="1">
    <source>
        <dbReference type="EMBL" id="CAG2154671.1"/>
    </source>
</evidence>
<dbReference type="EMBL" id="CAJPVI010000031">
    <property type="protein sequence ID" value="CAG2154671.1"/>
    <property type="molecule type" value="Genomic_DNA"/>
</dbReference>
<protein>
    <submittedName>
        <fullName evidence="1">Uncharacterized protein</fullName>
    </submittedName>
</protein>
<organism evidence="1 2">
    <name type="scientific">Cupriavidus numazuensis</name>
    <dbReference type="NCBI Taxonomy" id="221992"/>
    <lineage>
        <taxon>Bacteria</taxon>
        <taxon>Pseudomonadati</taxon>
        <taxon>Pseudomonadota</taxon>
        <taxon>Betaproteobacteria</taxon>
        <taxon>Burkholderiales</taxon>
        <taxon>Burkholderiaceae</taxon>
        <taxon>Cupriavidus</taxon>
    </lineage>
</organism>
<sequence length="42" mass="4676">MLDLFTPILPQSKLCESFKRISASATSADSCTRWPRTASETE</sequence>
<dbReference type="Proteomes" id="UP000672657">
    <property type="component" value="Unassembled WGS sequence"/>
</dbReference>
<name>A0ABM8TMC3_9BURK</name>
<reference evidence="1 2" key="1">
    <citation type="submission" date="2021-03" db="EMBL/GenBank/DDBJ databases">
        <authorList>
            <person name="Peeters C."/>
        </authorList>
    </citation>
    <scope>NUCLEOTIDE SEQUENCE [LARGE SCALE GENOMIC DNA]</scope>
    <source>
        <strain evidence="1 2">LMG 26411</strain>
    </source>
</reference>